<dbReference type="InterPro" id="IPR036837">
    <property type="entry name" value="Cation_efflux_CTD_sf"/>
</dbReference>
<dbReference type="Proteomes" id="UP000030645">
    <property type="component" value="Unassembled WGS sequence"/>
</dbReference>
<sequence>MTSNLLPDPAISEISPSAVDQKESSTRSQCQCEKSSVKDGDIEEAVSSIISSKFPESMVVERITRHSLQGKVLLQIEVSMPSDMLIQDAMDVAKTAEQEILKANPDIIHVGIQLRLGNPIPQFNHD</sequence>
<reference evidence="4" key="1">
    <citation type="submission" date="2013-01" db="EMBL/GenBank/DDBJ databases">
        <title>Draft Genome Sequence of a Mulberry Tree, Morus notabilis C.K. Schneid.</title>
        <authorList>
            <person name="He N."/>
            <person name="Zhao S."/>
        </authorList>
    </citation>
    <scope>NUCLEOTIDE SEQUENCE</scope>
</reference>
<dbReference type="eggNOG" id="KOG1485">
    <property type="taxonomic scope" value="Eukaryota"/>
</dbReference>
<evidence type="ECO:0000256" key="1">
    <source>
        <dbReference type="SAM" id="MobiDB-lite"/>
    </source>
</evidence>
<accession>W9QU82</accession>
<feature type="domain" description="Cation efflux protein cytoplasmic" evidence="2">
    <location>
        <begin position="41"/>
        <end position="114"/>
    </location>
</feature>
<evidence type="ECO:0000313" key="4">
    <source>
        <dbReference type="Proteomes" id="UP000030645"/>
    </source>
</evidence>
<gene>
    <name evidence="3" type="ORF">L484_009062</name>
</gene>
<protein>
    <recommendedName>
        <fullName evidence="2">Cation efflux protein cytoplasmic domain-containing protein</fullName>
    </recommendedName>
</protein>
<dbReference type="STRING" id="981085.W9QU82"/>
<dbReference type="InterPro" id="IPR027470">
    <property type="entry name" value="Cation_efflux_CTD"/>
</dbReference>
<proteinExistence type="predicted"/>
<keyword evidence="4" id="KW-1185">Reference proteome</keyword>
<feature type="region of interest" description="Disordered" evidence="1">
    <location>
        <begin position="1"/>
        <end position="36"/>
    </location>
</feature>
<dbReference type="Gene3D" id="3.30.70.1350">
    <property type="entry name" value="Cation efflux protein, cytoplasmic domain"/>
    <property type="match status" value="1"/>
</dbReference>
<organism evidence="3 4">
    <name type="scientific">Morus notabilis</name>
    <dbReference type="NCBI Taxonomy" id="981085"/>
    <lineage>
        <taxon>Eukaryota</taxon>
        <taxon>Viridiplantae</taxon>
        <taxon>Streptophyta</taxon>
        <taxon>Embryophyta</taxon>
        <taxon>Tracheophyta</taxon>
        <taxon>Spermatophyta</taxon>
        <taxon>Magnoliopsida</taxon>
        <taxon>eudicotyledons</taxon>
        <taxon>Gunneridae</taxon>
        <taxon>Pentapetalae</taxon>
        <taxon>rosids</taxon>
        <taxon>fabids</taxon>
        <taxon>Rosales</taxon>
        <taxon>Moraceae</taxon>
        <taxon>Moreae</taxon>
        <taxon>Morus</taxon>
    </lineage>
</organism>
<dbReference type="EMBL" id="KE343780">
    <property type="protein sequence ID" value="EXB40819.1"/>
    <property type="molecule type" value="Genomic_DNA"/>
</dbReference>
<evidence type="ECO:0000259" key="2">
    <source>
        <dbReference type="Pfam" id="PF16916"/>
    </source>
</evidence>
<dbReference type="SUPFAM" id="SSF160240">
    <property type="entry name" value="Cation efflux protein cytoplasmic domain-like"/>
    <property type="match status" value="1"/>
</dbReference>
<name>W9QU82_9ROSA</name>
<dbReference type="AlphaFoldDB" id="W9QU82"/>
<dbReference type="Pfam" id="PF16916">
    <property type="entry name" value="ZT_dimer"/>
    <property type="match status" value="1"/>
</dbReference>
<evidence type="ECO:0000313" key="3">
    <source>
        <dbReference type="EMBL" id="EXB40819.1"/>
    </source>
</evidence>